<sequence length="88" mass="10044">MAVQRAPSNHSKGHRFHPYRQGLECRRSRLLRRIVNVAVDSDYEETISESRDGVMDKEESEQLTIPLQVFNALAQLAFVLWQSSSDAA</sequence>
<dbReference type="InParanoid" id="A0A067NIG5"/>
<reference evidence="3" key="1">
    <citation type="journal article" date="2014" name="Proc. Natl. Acad. Sci. U.S.A.">
        <title>Extensive sampling of basidiomycete genomes demonstrates inadequacy of the white-rot/brown-rot paradigm for wood decay fungi.</title>
        <authorList>
            <person name="Riley R."/>
            <person name="Salamov A.A."/>
            <person name="Brown D.W."/>
            <person name="Nagy L.G."/>
            <person name="Floudas D."/>
            <person name="Held B.W."/>
            <person name="Levasseur A."/>
            <person name="Lombard V."/>
            <person name="Morin E."/>
            <person name="Otillar R."/>
            <person name="Lindquist E.A."/>
            <person name="Sun H."/>
            <person name="LaButti K.M."/>
            <person name="Schmutz J."/>
            <person name="Jabbour D."/>
            <person name="Luo H."/>
            <person name="Baker S.E."/>
            <person name="Pisabarro A.G."/>
            <person name="Walton J.D."/>
            <person name="Blanchette R.A."/>
            <person name="Henrissat B."/>
            <person name="Martin F."/>
            <person name="Cullen D."/>
            <person name="Hibbett D.S."/>
            <person name="Grigoriev I.V."/>
        </authorList>
    </citation>
    <scope>NUCLEOTIDE SEQUENCE [LARGE SCALE GENOMIC DNA]</scope>
    <source>
        <strain evidence="3">PC15</strain>
    </source>
</reference>
<dbReference type="AlphaFoldDB" id="A0A067NIG5"/>
<evidence type="ECO:0000313" key="3">
    <source>
        <dbReference type="Proteomes" id="UP000027073"/>
    </source>
</evidence>
<accession>A0A067NIG5</accession>
<feature type="region of interest" description="Disordered" evidence="1">
    <location>
        <begin position="1"/>
        <end position="20"/>
    </location>
</feature>
<organism evidence="2 3">
    <name type="scientific">Pleurotus ostreatus (strain PC15)</name>
    <name type="common">Oyster mushroom</name>
    <dbReference type="NCBI Taxonomy" id="1137138"/>
    <lineage>
        <taxon>Eukaryota</taxon>
        <taxon>Fungi</taxon>
        <taxon>Dikarya</taxon>
        <taxon>Basidiomycota</taxon>
        <taxon>Agaricomycotina</taxon>
        <taxon>Agaricomycetes</taxon>
        <taxon>Agaricomycetidae</taxon>
        <taxon>Agaricales</taxon>
        <taxon>Pleurotineae</taxon>
        <taxon>Pleurotaceae</taxon>
        <taxon>Pleurotus</taxon>
    </lineage>
</organism>
<dbReference type="VEuPathDB" id="FungiDB:PLEOSDRAFT_1108051"/>
<evidence type="ECO:0000256" key="1">
    <source>
        <dbReference type="SAM" id="MobiDB-lite"/>
    </source>
</evidence>
<dbReference type="Proteomes" id="UP000027073">
    <property type="component" value="Unassembled WGS sequence"/>
</dbReference>
<dbReference type="HOGENOM" id="CLU_2470024_0_0_1"/>
<evidence type="ECO:0000313" key="2">
    <source>
        <dbReference type="EMBL" id="KDQ23556.1"/>
    </source>
</evidence>
<proteinExistence type="predicted"/>
<feature type="compositionally biased region" description="Polar residues" evidence="1">
    <location>
        <begin position="1"/>
        <end position="10"/>
    </location>
</feature>
<protein>
    <submittedName>
        <fullName evidence="2">Uncharacterized protein</fullName>
    </submittedName>
</protein>
<dbReference type="EMBL" id="KL198012">
    <property type="protein sequence ID" value="KDQ23556.1"/>
    <property type="molecule type" value="Genomic_DNA"/>
</dbReference>
<name>A0A067NIG5_PLEO1</name>
<gene>
    <name evidence="2" type="ORF">PLEOSDRAFT_1108051</name>
</gene>